<feature type="compositionally biased region" description="Acidic residues" evidence="1">
    <location>
        <begin position="565"/>
        <end position="575"/>
    </location>
</feature>
<sequence length="666" mass="73506">MDLTIMAPAASRLELLHPELVDLVVGELAFAPDISALRLTCRTLATRVAQSPGMRRFLARKTVELTVRELETFVAMTGPGCVVGHQLRHLTLKGIARNKTAVYMSKYSDLPPPSHPDEDPEQDQDTLLRNVPEEDPDDHWRLLTAAFSNLKKYGRHSSLASLALTIGPSTNPRAIYIVPRHKRGAGTFPEEVDAGIGSGGGGGEASGEASGDPDSDDDYVAPYELPYRPSWRSVWDASERTFDVVMDSLTIAQLPVTNELDIYQSVVACALPFDTFLKRMRDPALIPIFSSLKRLKVHMSLRHRTAADERKITAAEEARQDREAENDGVNEGLTISRLQAEFEAAYRAQVAAEQAATLRVLGAITAPTELTRVMPALEFVSVEWYHIGRNMVAPTEKDLALPPPLPPPTDREGTEDTDRRPLKRLQSISLHGMRLDGGEFLKFLDTARPEYLSLCYPQFTPGSFRPVLRYLTDPDLRSTTNIQEITNLDRRLAGLRPSPIRRFEIDDVMEGTVLVHYDVPGRPKFRYLDRPDLGPSTLVRPDPTIDRTAPMTQAVAAALAAAESESPEAESDTIPEEAPTAAAATSAAVLTETPEDPPGGVQMVLPTTRPMGSGSRWRWARHNGSVYGPPRARYDLPLLNPGMAQNPPPWRRLVGNIQKATEIPKR</sequence>
<protein>
    <recommendedName>
        <fullName evidence="4">F-box domain-containing protein</fullName>
    </recommendedName>
</protein>
<proteinExistence type="predicted"/>
<gene>
    <name evidence="2" type="ORF">Sste5346_007259</name>
</gene>
<reference evidence="2 3" key="1">
    <citation type="journal article" date="2024" name="IMA Fungus">
        <title>IMA Genome - F19 : A genome assembly and annotation guide to empower mycologists, including annotated draft genome sequences of Ceratocystis pirilliformis, Diaporthe australafricana, Fusarium ophioides, Paecilomyces lecythidis, and Sporothrix stenoceras.</title>
        <authorList>
            <person name="Aylward J."/>
            <person name="Wilson A.M."/>
            <person name="Visagie C.M."/>
            <person name="Spraker J."/>
            <person name="Barnes I."/>
            <person name="Buitendag C."/>
            <person name="Ceriani C."/>
            <person name="Del Mar Angel L."/>
            <person name="du Plessis D."/>
            <person name="Fuchs T."/>
            <person name="Gasser K."/>
            <person name="Kramer D."/>
            <person name="Li W."/>
            <person name="Munsamy K."/>
            <person name="Piso A."/>
            <person name="Price J.L."/>
            <person name="Sonnekus B."/>
            <person name="Thomas C."/>
            <person name="van der Nest A."/>
            <person name="van Dijk A."/>
            <person name="van Heerden A."/>
            <person name="van Vuuren N."/>
            <person name="Yilmaz N."/>
            <person name="Duong T.A."/>
            <person name="van der Merwe N.A."/>
            <person name="Wingfield M.J."/>
            <person name="Wingfield B.D."/>
        </authorList>
    </citation>
    <scope>NUCLEOTIDE SEQUENCE [LARGE SCALE GENOMIC DNA]</scope>
    <source>
        <strain evidence="2 3">CMW 5346</strain>
    </source>
</reference>
<keyword evidence="3" id="KW-1185">Reference proteome</keyword>
<dbReference type="EMBL" id="JAWCUI010000047">
    <property type="protein sequence ID" value="KAL1892104.1"/>
    <property type="molecule type" value="Genomic_DNA"/>
</dbReference>
<feature type="region of interest" description="Disordered" evidence="1">
    <location>
        <begin position="561"/>
        <end position="603"/>
    </location>
</feature>
<comment type="caution">
    <text evidence="2">The sequence shown here is derived from an EMBL/GenBank/DDBJ whole genome shotgun (WGS) entry which is preliminary data.</text>
</comment>
<accession>A0ABR3YUP6</accession>
<feature type="compositionally biased region" description="Gly residues" evidence="1">
    <location>
        <begin position="196"/>
        <end position="205"/>
    </location>
</feature>
<evidence type="ECO:0000256" key="1">
    <source>
        <dbReference type="SAM" id="MobiDB-lite"/>
    </source>
</evidence>
<evidence type="ECO:0008006" key="4">
    <source>
        <dbReference type="Google" id="ProtNLM"/>
    </source>
</evidence>
<feature type="compositionally biased region" description="Basic and acidic residues" evidence="1">
    <location>
        <begin position="409"/>
        <end position="420"/>
    </location>
</feature>
<evidence type="ECO:0000313" key="2">
    <source>
        <dbReference type="EMBL" id="KAL1892104.1"/>
    </source>
</evidence>
<evidence type="ECO:0000313" key="3">
    <source>
        <dbReference type="Proteomes" id="UP001583186"/>
    </source>
</evidence>
<organism evidence="2 3">
    <name type="scientific">Sporothrix stenoceras</name>
    <dbReference type="NCBI Taxonomy" id="5173"/>
    <lineage>
        <taxon>Eukaryota</taxon>
        <taxon>Fungi</taxon>
        <taxon>Dikarya</taxon>
        <taxon>Ascomycota</taxon>
        <taxon>Pezizomycotina</taxon>
        <taxon>Sordariomycetes</taxon>
        <taxon>Sordariomycetidae</taxon>
        <taxon>Ophiostomatales</taxon>
        <taxon>Ophiostomataceae</taxon>
        <taxon>Sporothrix</taxon>
    </lineage>
</organism>
<feature type="compositionally biased region" description="Low complexity" evidence="1">
    <location>
        <begin position="576"/>
        <end position="588"/>
    </location>
</feature>
<dbReference type="Proteomes" id="UP001583186">
    <property type="component" value="Unassembled WGS sequence"/>
</dbReference>
<feature type="region of interest" description="Disordered" evidence="1">
    <location>
        <begin position="186"/>
        <end position="218"/>
    </location>
</feature>
<feature type="region of interest" description="Disordered" evidence="1">
    <location>
        <begin position="396"/>
        <end position="422"/>
    </location>
</feature>
<name>A0ABR3YUP6_9PEZI</name>